<keyword evidence="3" id="KW-1185">Reference proteome</keyword>
<keyword evidence="1" id="KW-1133">Transmembrane helix</keyword>
<accession>A0ABP9DYH9</accession>
<name>A0ABP9DYH9_9GAMM</name>
<protein>
    <submittedName>
        <fullName evidence="2">Uncharacterized protein</fullName>
    </submittedName>
</protein>
<keyword evidence="1" id="KW-0812">Transmembrane</keyword>
<evidence type="ECO:0000313" key="2">
    <source>
        <dbReference type="EMBL" id="GAA4857743.1"/>
    </source>
</evidence>
<gene>
    <name evidence="2" type="ORF">GCM10023332_06910</name>
</gene>
<comment type="caution">
    <text evidence="2">The sequence shown here is derived from an EMBL/GenBank/DDBJ whole genome shotgun (WGS) entry which is preliminary data.</text>
</comment>
<feature type="transmembrane region" description="Helical" evidence="1">
    <location>
        <begin position="20"/>
        <end position="37"/>
    </location>
</feature>
<dbReference type="RefSeq" id="WP_345294096.1">
    <property type="nucleotide sequence ID" value="NZ_BAABJY010000001.1"/>
</dbReference>
<proteinExistence type="predicted"/>
<organism evidence="2 3">
    <name type="scientific">Luteimonas vadosa</name>
    <dbReference type="NCBI Taxonomy" id="1165507"/>
    <lineage>
        <taxon>Bacteria</taxon>
        <taxon>Pseudomonadati</taxon>
        <taxon>Pseudomonadota</taxon>
        <taxon>Gammaproteobacteria</taxon>
        <taxon>Lysobacterales</taxon>
        <taxon>Lysobacteraceae</taxon>
        <taxon>Luteimonas</taxon>
    </lineage>
</organism>
<evidence type="ECO:0000313" key="3">
    <source>
        <dbReference type="Proteomes" id="UP001501323"/>
    </source>
</evidence>
<keyword evidence="1" id="KW-0472">Membrane</keyword>
<dbReference type="Proteomes" id="UP001501323">
    <property type="component" value="Unassembled WGS sequence"/>
</dbReference>
<sequence length="67" mass="7447">MKNENPTGGHARFAGAGQRLLVLLVFAVFAGLVWLAWSGRFDAEVQQVAAWLSDRYASLSAWVRRNL</sequence>
<evidence type="ECO:0000256" key="1">
    <source>
        <dbReference type="SAM" id="Phobius"/>
    </source>
</evidence>
<dbReference type="EMBL" id="BAABJY010000001">
    <property type="protein sequence ID" value="GAA4857743.1"/>
    <property type="molecule type" value="Genomic_DNA"/>
</dbReference>
<reference evidence="3" key="1">
    <citation type="journal article" date="2019" name="Int. J. Syst. Evol. Microbiol.">
        <title>The Global Catalogue of Microorganisms (GCM) 10K type strain sequencing project: providing services to taxonomists for standard genome sequencing and annotation.</title>
        <authorList>
            <consortium name="The Broad Institute Genomics Platform"/>
            <consortium name="The Broad Institute Genome Sequencing Center for Infectious Disease"/>
            <person name="Wu L."/>
            <person name="Ma J."/>
        </authorList>
    </citation>
    <scope>NUCLEOTIDE SEQUENCE [LARGE SCALE GENOMIC DNA]</scope>
    <source>
        <strain evidence="3">JCM 18392</strain>
    </source>
</reference>